<comment type="similarity">
    <text evidence="3 14">Belongs to the pyruvate kinase family.</text>
</comment>
<evidence type="ECO:0000259" key="15">
    <source>
        <dbReference type="Pfam" id="PF00224"/>
    </source>
</evidence>
<proteinExistence type="inferred from homology"/>
<dbReference type="InterPro" id="IPR015813">
    <property type="entry name" value="Pyrv/PenolPyrv_kinase-like_dom"/>
</dbReference>
<evidence type="ECO:0000259" key="16">
    <source>
        <dbReference type="Pfam" id="PF02887"/>
    </source>
</evidence>
<keyword evidence="9" id="KW-0067">ATP-binding</keyword>
<dbReference type="GO" id="GO:0004743">
    <property type="term" value="F:pyruvate kinase activity"/>
    <property type="evidence" value="ECO:0007669"/>
    <property type="project" value="UniProtKB-UniRule"/>
</dbReference>
<dbReference type="InterPro" id="IPR015795">
    <property type="entry name" value="Pyrv_Knase_C"/>
</dbReference>
<dbReference type="SUPFAM" id="SSF52935">
    <property type="entry name" value="PK C-terminal domain-like"/>
    <property type="match status" value="1"/>
</dbReference>
<gene>
    <name evidence="17" type="ORF">BegalDRAFT_1184</name>
</gene>
<evidence type="ECO:0000256" key="11">
    <source>
        <dbReference type="ARBA" id="ARBA00023152"/>
    </source>
</evidence>
<dbReference type="HOGENOM" id="CLU_015439_0_2_6"/>
<dbReference type="NCBIfam" id="NF004491">
    <property type="entry name" value="PRK05826.1"/>
    <property type="match status" value="1"/>
</dbReference>
<dbReference type="SUPFAM" id="SSF51621">
    <property type="entry name" value="Phosphoenolpyruvate/pyruvate domain"/>
    <property type="match status" value="1"/>
</dbReference>
<dbReference type="AlphaFoldDB" id="I3CEP3"/>
<dbReference type="OrthoDB" id="9812123at2"/>
<dbReference type="UniPathway" id="UPA00109">
    <property type="reaction ID" value="UER00188"/>
</dbReference>
<evidence type="ECO:0000256" key="13">
    <source>
        <dbReference type="NCBIfam" id="TIGR01064"/>
    </source>
</evidence>
<dbReference type="Gene3D" id="3.40.1380.20">
    <property type="entry name" value="Pyruvate kinase, C-terminal domain"/>
    <property type="match status" value="1"/>
</dbReference>
<comment type="pathway">
    <text evidence="2 14">Carbohydrate degradation; glycolysis; pyruvate from D-glyceraldehyde 3-phosphate: step 5/5.</text>
</comment>
<evidence type="ECO:0000256" key="10">
    <source>
        <dbReference type="ARBA" id="ARBA00022842"/>
    </source>
</evidence>
<dbReference type="EC" id="2.7.1.40" evidence="4 13"/>
<sequence length="480" mass="51853">MPRRTKIIATLGPATDAPDMLEKIIHAGVDVVRLNFSHGTIENHQQRLTAVRQRAQALGRHVAVMADLQGPKIRIEKFQTGSIQLAEGDAFILDATCPSDAGTQARVGLTYKQLPRDVNTNDTLLLDDGRIVLSVDKVEQAQIFCHVIVGGTLSNNKGINRLGGGLSAETLTHKDRTDLAAAAKMGIDYLAISFPRSAENIHEARRLLQATGSQANIIAKIERAEAVTNHEEIIRAADGIMVARGDLGVEIGDAALPAVQKMLIKKTRDLNKIVITATQMMESMIENPIPTRAEVSDVANAVFDGTDAVMLSAETASGKYPDKAVTAMDRVCREAEKQPVTRLSDHRLALHFGRIDEAIAMATMYTANHLDVKAIVSLTESGSTPLWMSRISSGIPIYAFSRHLDTCQKVTLYRGVYPVHLDLATFDTIEVNHAVLNTLKSTGAVSNGDLVIITKGDLKGIAGGTNLMKVVCVGEEKSMI</sequence>
<keyword evidence="7" id="KW-0547">Nucleotide-binding</keyword>
<keyword evidence="12 17" id="KW-0670">Pyruvate</keyword>
<dbReference type="PROSITE" id="PS00110">
    <property type="entry name" value="PYRUVATE_KINASE"/>
    <property type="match status" value="1"/>
</dbReference>
<dbReference type="Proteomes" id="UP000005744">
    <property type="component" value="Unassembled WGS sequence"/>
</dbReference>
<dbReference type="Gene3D" id="2.40.33.10">
    <property type="entry name" value="PK beta-barrel domain-like"/>
    <property type="match status" value="1"/>
</dbReference>
<dbReference type="SUPFAM" id="SSF50800">
    <property type="entry name" value="PK beta-barrel domain-like"/>
    <property type="match status" value="1"/>
</dbReference>
<evidence type="ECO:0000256" key="4">
    <source>
        <dbReference type="ARBA" id="ARBA00012142"/>
    </source>
</evidence>
<dbReference type="PANTHER" id="PTHR11817">
    <property type="entry name" value="PYRUVATE KINASE"/>
    <property type="match status" value="1"/>
</dbReference>
<comment type="catalytic activity">
    <reaction evidence="14">
        <text>pyruvate + ATP = phosphoenolpyruvate + ADP + H(+)</text>
        <dbReference type="Rhea" id="RHEA:18157"/>
        <dbReference type="ChEBI" id="CHEBI:15361"/>
        <dbReference type="ChEBI" id="CHEBI:15378"/>
        <dbReference type="ChEBI" id="CHEBI:30616"/>
        <dbReference type="ChEBI" id="CHEBI:58702"/>
        <dbReference type="ChEBI" id="CHEBI:456216"/>
        <dbReference type="EC" id="2.7.1.40"/>
    </reaction>
</comment>
<dbReference type="InterPro" id="IPR036918">
    <property type="entry name" value="Pyrv_Knase_C_sf"/>
</dbReference>
<dbReference type="NCBIfam" id="TIGR01064">
    <property type="entry name" value="pyruv_kin"/>
    <property type="match status" value="1"/>
</dbReference>
<reference evidence="17 18" key="1">
    <citation type="submission" date="2011-11" db="EMBL/GenBank/DDBJ databases">
        <title>Improved High-Quality Draft sequence of Beggiatoa alba B18lD.</title>
        <authorList>
            <consortium name="US DOE Joint Genome Institute"/>
            <person name="Lucas S."/>
            <person name="Han J."/>
            <person name="Lapidus A."/>
            <person name="Cheng J.-F."/>
            <person name="Goodwin L."/>
            <person name="Pitluck S."/>
            <person name="Peters L."/>
            <person name="Mikhailova N."/>
            <person name="Held B."/>
            <person name="Detter J.C."/>
            <person name="Han C."/>
            <person name="Tapia R."/>
            <person name="Land M."/>
            <person name="Hauser L."/>
            <person name="Kyrpides N."/>
            <person name="Ivanova N."/>
            <person name="Pagani I."/>
            <person name="Samuel K."/>
            <person name="Teske A."/>
            <person name="Mueller J."/>
            <person name="Woyke T."/>
        </authorList>
    </citation>
    <scope>NUCLEOTIDE SEQUENCE [LARGE SCALE GENOMIC DNA]</scope>
    <source>
        <strain evidence="17 18">B18LD</strain>
    </source>
</reference>
<evidence type="ECO:0000313" key="17">
    <source>
        <dbReference type="EMBL" id="EIJ42086.1"/>
    </source>
</evidence>
<evidence type="ECO:0000256" key="3">
    <source>
        <dbReference type="ARBA" id="ARBA00008663"/>
    </source>
</evidence>
<evidence type="ECO:0000256" key="7">
    <source>
        <dbReference type="ARBA" id="ARBA00022741"/>
    </source>
</evidence>
<dbReference type="STRING" id="395493.BegalDRAFT_1184"/>
<feature type="domain" description="Pyruvate kinase barrel" evidence="15">
    <location>
        <begin position="3"/>
        <end position="325"/>
    </location>
</feature>
<comment type="cofactor">
    <cofactor evidence="1">
        <name>K(+)</name>
        <dbReference type="ChEBI" id="CHEBI:29103"/>
    </cofactor>
</comment>
<dbReference type="Pfam" id="PF00224">
    <property type="entry name" value="PK"/>
    <property type="match status" value="1"/>
</dbReference>
<dbReference type="GO" id="GO:0000287">
    <property type="term" value="F:magnesium ion binding"/>
    <property type="evidence" value="ECO:0007669"/>
    <property type="project" value="UniProtKB-UniRule"/>
</dbReference>
<keyword evidence="8 14" id="KW-0418">Kinase</keyword>
<name>I3CEP3_9GAMM</name>
<dbReference type="Pfam" id="PF02887">
    <property type="entry name" value="PK_C"/>
    <property type="match status" value="1"/>
</dbReference>
<keyword evidence="18" id="KW-1185">Reference proteome</keyword>
<dbReference type="EMBL" id="JH600070">
    <property type="protein sequence ID" value="EIJ42086.1"/>
    <property type="molecule type" value="Genomic_DNA"/>
</dbReference>
<evidence type="ECO:0000256" key="14">
    <source>
        <dbReference type="RuleBase" id="RU000504"/>
    </source>
</evidence>
<keyword evidence="10 14" id="KW-0460">Magnesium</keyword>
<dbReference type="PRINTS" id="PR01050">
    <property type="entry name" value="PYRUVTKNASE"/>
</dbReference>
<dbReference type="InterPro" id="IPR015806">
    <property type="entry name" value="Pyrv_Knase_insert_dom_sf"/>
</dbReference>
<dbReference type="GO" id="GO:0030955">
    <property type="term" value="F:potassium ion binding"/>
    <property type="evidence" value="ECO:0007669"/>
    <property type="project" value="UniProtKB-UniRule"/>
</dbReference>
<evidence type="ECO:0000256" key="1">
    <source>
        <dbReference type="ARBA" id="ARBA00001958"/>
    </source>
</evidence>
<accession>I3CEP3</accession>
<evidence type="ECO:0000256" key="6">
    <source>
        <dbReference type="ARBA" id="ARBA00022723"/>
    </source>
</evidence>
<evidence type="ECO:0000256" key="8">
    <source>
        <dbReference type="ARBA" id="ARBA00022777"/>
    </source>
</evidence>
<dbReference type="InterPro" id="IPR040442">
    <property type="entry name" value="Pyrv_kinase-like_dom_sf"/>
</dbReference>
<dbReference type="Gene3D" id="3.20.20.60">
    <property type="entry name" value="Phosphoenolpyruvate-binding domains"/>
    <property type="match status" value="1"/>
</dbReference>
<dbReference type="eggNOG" id="COG0469">
    <property type="taxonomic scope" value="Bacteria"/>
</dbReference>
<dbReference type="NCBIfam" id="NF004978">
    <property type="entry name" value="PRK06354.1"/>
    <property type="match status" value="1"/>
</dbReference>
<evidence type="ECO:0000256" key="12">
    <source>
        <dbReference type="ARBA" id="ARBA00023317"/>
    </source>
</evidence>
<feature type="domain" description="Pyruvate kinase C-terminal" evidence="16">
    <location>
        <begin position="357"/>
        <end position="471"/>
    </location>
</feature>
<dbReference type="InterPro" id="IPR018209">
    <property type="entry name" value="Pyrv_Knase_AS"/>
</dbReference>
<evidence type="ECO:0000313" key="18">
    <source>
        <dbReference type="Proteomes" id="UP000005744"/>
    </source>
</evidence>
<keyword evidence="11 14" id="KW-0324">Glycolysis</keyword>
<dbReference type="RefSeq" id="WP_002684670.1">
    <property type="nucleotide sequence ID" value="NZ_JH600070.1"/>
</dbReference>
<dbReference type="InterPro" id="IPR001697">
    <property type="entry name" value="Pyr_Knase"/>
</dbReference>
<dbReference type="GO" id="GO:0016301">
    <property type="term" value="F:kinase activity"/>
    <property type="evidence" value="ECO:0007669"/>
    <property type="project" value="UniProtKB-KW"/>
</dbReference>
<organism evidence="17 18">
    <name type="scientific">Beggiatoa alba B18LD</name>
    <dbReference type="NCBI Taxonomy" id="395493"/>
    <lineage>
        <taxon>Bacteria</taxon>
        <taxon>Pseudomonadati</taxon>
        <taxon>Pseudomonadota</taxon>
        <taxon>Gammaproteobacteria</taxon>
        <taxon>Thiotrichales</taxon>
        <taxon>Thiotrichaceae</taxon>
        <taxon>Beggiatoa</taxon>
    </lineage>
</organism>
<dbReference type="GO" id="GO:0005524">
    <property type="term" value="F:ATP binding"/>
    <property type="evidence" value="ECO:0007669"/>
    <property type="project" value="UniProtKB-KW"/>
</dbReference>
<keyword evidence="6" id="KW-0479">Metal-binding</keyword>
<dbReference type="InterPro" id="IPR015793">
    <property type="entry name" value="Pyrv_Knase_brl"/>
</dbReference>
<keyword evidence="5 14" id="KW-0808">Transferase</keyword>
<evidence type="ECO:0000256" key="9">
    <source>
        <dbReference type="ARBA" id="ARBA00022840"/>
    </source>
</evidence>
<dbReference type="FunFam" id="2.40.33.10:FF:000001">
    <property type="entry name" value="Pyruvate kinase"/>
    <property type="match status" value="1"/>
</dbReference>
<evidence type="ECO:0000256" key="5">
    <source>
        <dbReference type="ARBA" id="ARBA00022679"/>
    </source>
</evidence>
<evidence type="ECO:0000256" key="2">
    <source>
        <dbReference type="ARBA" id="ARBA00004997"/>
    </source>
</evidence>
<dbReference type="InterPro" id="IPR011037">
    <property type="entry name" value="Pyrv_Knase-like_insert_dom_sf"/>
</dbReference>
<protein>
    <recommendedName>
        <fullName evidence="4 13">Pyruvate kinase</fullName>
        <ecNumber evidence="4 13">2.7.1.40</ecNumber>
    </recommendedName>
</protein>